<name>A0ABU5QF96_9BACT</name>
<dbReference type="InterPro" id="IPR052734">
    <property type="entry name" value="Nod_factor_acetyltransferase"/>
</dbReference>
<evidence type="ECO:0000313" key="3">
    <source>
        <dbReference type="EMBL" id="MEA5141217.1"/>
    </source>
</evidence>
<keyword evidence="4" id="KW-1185">Reference proteome</keyword>
<feature type="transmembrane region" description="Helical" evidence="1">
    <location>
        <begin position="206"/>
        <end position="225"/>
    </location>
</feature>
<dbReference type="InterPro" id="IPR002656">
    <property type="entry name" value="Acyl_transf_3_dom"/>
</dbReference>
<evidence type="ECO:0000313" key="4">
    <source>
        <dbReference type="Proteomes" id="UP001302949"/>
    </source>
</evidence>
<keyword evidence="1" id="KW-1133">Transmembrane helix</keyword>
<feature type="transmembrane region" description="Helical" evidence="1">
    <location>
        <begin position="20"/>
        <end position="38"/>
    </location>
</feature>
<evidence type="ECO:0000259" key="2">
    <source>
        <dbReference type="Pfam" id="PF01757"/>
    </source>
</evidence>
<dbReference type="PANTHER" id="PTHR37312:SF1">
    <property type="entry name" value="MEMBRANE-BOUND ACYLTRANSFERASE YKRP-RELATED"/>
    <property type="match status" value="1"/>
</dbReference>
<keyword evidence="3" id="KW-0012">Acyltransferase</keyword>
<evidence type="ECO:0000256" key="1">
    <source>
        <dbReference type="SAM" id="Phobius"/>
    </source>
</evidence>
<keyword evidence="1" id="KW-0812">Transmembrane</keyword>
<protein>
    <submittedName>
        <fullName evidence="3">Acyltransferase</fullName>
        <ecNumber evidence="3">2.3.1.-</ecNumber>
    </submittedName>
</protein>
<gene>
    <name evidence="3" type="ORF">VB248_18840</name>
</gene>
<accession>A0ABU5QF96</accession>
<reference evidence="3 4" key="1">
    <citation type="submission" date="2023-12" db="EMBL/GenBank/DDBJ databases">
        <title>Novel species of the genus Arcicella isolated from rivers.</title>
        <authorList>
            <person name="Lu H."/>
        </authorList>
    </citation>
    <scope>NUCLEOTIDE SEQUENCE [LARGE SCALE GENOMIC DNA]</scope>
    <source>
        <strain evidence="3 4">KCTC 23307</strain>
    </source>
</reference>
<proteinExistence type="predicted"/>
<dbReference type="PANTHER" id="PTHR37312">
    <property type="entry name" value="MEMBRANE-BOUND ACYLTRANSFERASE YKRP-RELATED"/>
    <property type="match status" value="1"/>
</dbReference>
<feature type="domain" description="Acyltransferase 3" evidence="2">
    <location>
        <begin position="21"/>
        <end position="313"/>
    </location>
</feature>
<feature type="transmembrane region" description="Helical" evidence="1">
    <location>
        <begin position="81"/>
        <end position="99"/>
    </location>
</feature>
<feature type="transmembrane region" description="Helical" evidence="1">
    <location>
        <begin position="237"/>
        <end position="258"/>
    </location>
</feature>
<keyword evidence="3" id="KW-0808">Transferase</keyword>
<organism evidence="3 4">
    <name type="scientific">Arcicella rigui</name>
    <dbReference type="NCBI Taxonomy" id="797020"/>
    <lineage>
        <taxon>Bacteria</taxon>
        <taxon>Pseudomonadati</taxon>
        <taxon>Bacteroidota</taxon>
        <taxon>Cytophagia</taxon>
        <taxon>Cytophagales</taxon>
        <taxon>Flectobacillaceae</taxon>
        <taxon>Arcicella</taxon>
    </lineage>
</organism>
<dbReference type="EMBL" id="JAYFUM010000025">
    <property type="protein sequence ID" value="MEA5141217.1"/>
    <property type="molecule type" value="Genomic_DNA"/>
</dbReference>
<dbReference type="RefSeq" id="WP_323298374.1">
    <property type="nucleotide sequence ID" value="NZ_JAYFUM010000025.1"/>
</dbReference>
<keyword evidence="1" id="KW-0472">Membrane</keyword>
<dbReference type="GO" id="GO:0016746">
    <property type="term" value="F:acyltransferase activity"/>
    <property type="evidence" value="ECO:0007669"/>
    <property type="project" value="UniProtKB-KW"/>
</dbReference>
<feature type="transmembrane region" description="Helical" evidence="1">
    <location>
        <begin position="119"/>
        <end position="138"/>
    </location>
</feature>
<sequence>MIKYLSRLKIVEEAYTAKVFPGLNAVKGILIMLVIYTHSLPNGMLLYFNYFFHMPVFLAVSGYLLKRSAFKFGIFHYLQRLFHRLIIPWLIATVCYFPFSFRLRHLADFTLTDIIYPFYHLWYVPAYVIGVLICFTVIKLRIPAIIILILTGAFTIVWYDIYRSTYLAVEQQPLYILGEKRFYSYQVFFFLGFALRNGLIQIKLPALLLVIVATVAFVASVILVYSNASDYTISVPYMFFNLSLVLFLLLYFAPLALFQHPLILLINKQSLGIYLYHPMIIFSIYHWLGDPHKLRSNNFEGFGVGTATLVIVLSGIWMIQQWDLANRLLLGIVEKAETVKNTVVKATTIEKGTTKNKKK</sequence>
<feature type="transmembrane region" description="Helical" evidence="1">
    <location>
        <begin position="270"/>
        <end position="289"/>
    </location>
</feature>
<dbReference type="Pfam" id="PF01757">
    <property type="entry name" value="Acyl_transf_3"/>
    <property type="match status" value="1"/>
</dbReference>
<feature type="transmembrane region" description="Helical" evidence="1">
    <location>
        <begin position="44"/>
        <end position="65"/>
    </location>
</feature>
<comment type="caution">
    <text evidence="3">The sequence shown here is derived from an EMBL/GenBank/DDBJ whole genome shotgun (WGS) entry which is preliminary data.</text>
</comment>
<feature type="transmembrane region" description="Helical" evidence="1">
    <location>
        <begin position="301"/>
        <end position="319"/>
    </location>
</feature>
<feature type="transmembrane region" description="Helical" evidence="1">
    <location>
        <begin position="182"/>
        <end position="199"/>
    </location>
</feature>
<feature type="transmembrane region" description="Helical" evidence="1">
    <location>
        <begin position="145"/>
        <end position="162"/>
    </location>
</feature>
<dbReference type="EC" id="2.3.1.-" evidence="3"/>
<dbReference type="Proteomes" id="UP001302949">
    <property type="component" value="Unassembled WGS sequence"/>
</dbReference>